<feature type="chain" id="PRO_5039520716" evidence="5">
    <location>
        <begin position="24"/>
        <end position="129"/>
    </location>
</feature>
<dbReference type="PANTHER" id="PTHR42953:SF8">
    <property type="entry name" value="ZINT DOMAIN-CONTAINING PROTEIN"/>
    <property type="match status" value="1"/>
</dbReference>
<comment type="similarity">
    <text evidence="3">Belongs to the bacterial solute-binding protein 9 family.</text>
</comment>
<dbReference type="SUPFAM" id="SSF53807">
    <property type="entry name" value="Helical backbone' metal receptor"/>
    <property type="match status" value="1"/>
</dbReference>
<feature type="compositionally biased region" description="Low complexity" evidence="4">
    <location>
        <begin position="23"/>
        <end position="36"/>
    </location>
</feature>
<reference evidence="6" key="1">
    <citation type="submission" date="2018-10" db="EMBL/GenBank/DDBJ databases">
        <title>Metagenomes of soda lake microbial mats from the interior of British Columbia, Canada.</title>
        <authorList>
            <person name="Zorz J.K."/>
            <person name="Sharp C."/>
            <person name="Kleiner M."/>
            <person name="Dong X."/>
            <person name="Strous M."/>
        </authorList>
    </citation>
    <scope>NUCLEOTIDE SEQUENCE</scope>
    <source>
        <strain evidence="6">LCM1.Bin51</strain>
    </source>
</reference>
<organism evidence="6">
    <name type="scientific">Alkalicoccus sp</name>
    <dbReference type="NCBI Taxonomy" id="2005376"/>
    <lineage>
        <taxon>Bacteria</taxon>
        <taxon>Bacillati</taxon>
        <taxon>Bacillota</taxon>
        <taxon>Bacilli</taxon>
        <taxon>Bacillales</taxon>
        <taxon>Bacillaceae</taxon>
        <taxon>Alkalicoccus</taxon>
    </lineage>
</organism>
<dbReference type="EMBL" id="REBZ01000090">
    <property type="protein sequence ID" value="TVP85139.1"/>
    <property type="molecule type" value="Genomic_DNA"/>
</dbReference>
<keyword evidence="2 5" id="KW-0732">Signal</keyword>
<evidence type="ECO:0000256" key="4">
    <source>
        <dbReference type="SAM" id="MobiDB-lite"/>
    </source>
</evidence>
<evidence type="ECO:0000256" key="1">
    <source>
        <dbReference type="ARBA" id="ARBA00022448"/>
    </source>
</evidence>
<evidence type="ECO:0000313" key="6">
    <source>
        <dbReference type="EMBL" id="TVP85139.1"/>
    </source>
</evidence>
<dbReference type="Gene3D" id="3.40.50.1980">
    <property type="entry name" value="Nitrogenase molybdenum iron protein domain"/>
    <property type="match status" value="1"/>
</dbReference>
<evidence type="ECO:0000256" key="3">
    <source>
        <dbReference type="RuleBase" id="RU003512"/>
    </source>
</evidence>
<evidence type="ECO:0000256" key="2">
    <source>
        <dbReference type="ARBA" id="ARBA00022729"/>
    </source>
</evidence>
<dbReference type="InterPro" id="IPR006128">
    <property type="entry name" value="Lipoprotein_PsaA-like"/>
</dbReference>
<proteinExistence type="inferred from homology"/>
<dbReference type="GO" id="GO:0030001">
    <property type="term" value="P:metal ion transport"/>
    <property type="evidence" value="ECO:0007669"/>
    <property type="project" value="InterPro"/>
</dbReference>
<dbReference type="GO" id="GO:0007155">
    <property type="term" value="P:cell adhesion"/>
    <property type="evidence" value="ECO:0007669"/>
    <property type="project" value="InterPro"/>
</dbReference>
<dbReference type="PRINTS" id="PR00690">
    <property type="entry name" value="ADHESNFAMILY"/>
</dbReference>
<accession>A0A651DMP6</accession>
<dbReference type="GO" id="GO:0046872">
    <property type="term" value="F:metal ion binding"/>
    <property type="evidence" value="ECO:0007669"/>
    <property type="project" value="InterPro"/>
</dbReference>
<dbReference type="PRINTS" id="PR00691">
    <property type="entry name" value="ADHESINB"/>
</dbReference>
<dbReference type="PANTHER" id="PTHR42953">
    <property type="entry name" value="HIGH-AFFINITY ZINC UPTAKE SYSTEM PROTEIN ZNUA-RELATED"/>
    <property type="match status" value="1"/>
</dbReference>
<comment type="caution">
    <text evidence="6">The sequence shown here is derived from an EMBL/GenBank/DDBJ whole genome shotgun (WGS) entry which is preliminary data.</text>
</comment>
<feature type="signal peptide" evidence="5">
    <location>
        <begin position="1"/>
        <end position="23"/>
    </location>
</feature>
<gene>
    <name evidence="6" type="ORF">EA344_05220</name>
</gene>
<name>A0A651DMP6_9BACI</name>
<protein>
    <submittedName>
        <fullName evidence="6">ABC transporter substrate-binding protein</fullName>
    </submittedName>
</protein>
<dbReference type="InterPro" id="IPR006127">
    <property type="entry name" value="ZnuA-like"/>
</dbReference>
<sequence length="129" mass="13824">MKKTTISFAVLSAVFLTACGAGNNENNQTENNAANNESEENEAQASSEDPVTIKTTLFPLEDFAEKIGGDAVEVENIVPLGADAHTFEPSSNQVIEISEADLFIYNGAGFEGFVEQIKDTTSSQDVEML</sequence>
<dbReference type="PROSITE" id="PS51257">
    <property type="entry name" value="PROKAR_LIPOPROTEIN"/>
    <property type="match status" value="1"/>
</dbReference>
<dbReference type="InterPro" id="IPR006129">
    <property type="entry name" value="AdhesinB"/>
</dbReference>
<dbReference type="Pfam" id="PF01297">
    <property type="entry name" value="ZnuA"/>
    <property type="match status" value="1"/>
</dbReference>
<evidence type="ECO:0000256" key="5">
    <source>
        <dbReference type="SAM" id="SignalP"/>
    </source>
</evidence>
<feature type="region of interest" description="Disordered" evidence="4">
    <location>
        <begin position="22"/>
        <end position="51"/>
    </location>
</feature>
<dbReference type="AlphaFoldDB" id="A0A651DMP6"/>
<dbReference type="InterPro" id="IPR050492">
    <property type="entry name" value="Bact_metal-bind_prot9"/>
</dbReference>
<feature type="non-terminal residue" evidence="6">
    <location>
        <position position="129"/>
    </location>
</feature>
<keyword evidence="1 3" id="KW-0813">Transport</keyword>